<dbReference type="GO" id="GO:0019354">
    <property type="term" value="P:siroheme biosynthetic process"/>
    <property type="evidence" value="ECO:0007669"/>
    <property type="project" value="TreeGrafter"/>
</dbReference>
<dbReference type="PATRIC" id="fig|857265.3.peg.2994"/>
<keyword evidence="3" id="KW-0489">Methyltransferase</keyword>
<sequence>MNGISSGLAAAASLGMSLTHRQHCQGVTFVTAHAQDHTEPDWGTLAATGTTLVIYMGMSRIDSLTAALLRHLPTHTPAAIVQWASTPQERRLVSTLAKLAGTSRAPGFGSPGIILVGDAVAEAEVPPIETRIRA</sequence>
<feature type="domain" description="Tetrapyrrole methylase" evidence="2">
    <location>
        <begin position="2"/>
        <end position="99"/>
    </location>
</feature>
<gene>
    <name evidence="3" type="primary">sumT_1</name>
    <name evidence="3" type="ORF">WG78_14560</name>
</gene>
<evidence type="ECO:0000313" key="3">
    <source>
        <dbReference type="EMBL" id="KPC52289.1"/>
    </source>
</evidence>
<dbReference type="PANTHER" id="PTHR45790:SF3">
    <property type="entry name" value="S-ADENOSYL-L-METHIONINE-DEPENDENT UROPORPHYRINOGEN III METHYLTRANSFERASE, CHLOROPLASTIC"/>
    <property type="match status" value="1"/>
</dbReference>
<dbReference type="Pfam" id="PF00590">
    <property type="entry name" value="TP_methylase"/>
    <property type="match status" value="1"/>
</dbReference>
<keyword evidence="4" id="KW-1185">Reference proteome</keyword>
<dbReference type="Proteomes" id="UP000037939">
    <property type="component" value="Unassembled WGS sequence"/>
</dbReference>
<dbReference type="GO" id="GO:0004851">
    <property type="term" value="F:uroporphyrin-III C-methyltransferase activity"/>
    <property type="evidence" value="ECO:0007669"/>
    <property type="project" value="UniProtKB-EC"/>
</dbReference>
<dbReference type="STRING" id="857265.WG78_14560"/>
<organism evidence="3 4">
    <name type="scientific">Amantichitinum ursilacus</name>
    <dbReference type="NCBI Taxonomy" id="857265"/>
    <lineage>
        <taxon>Bacteria</taxon>
        <taxon>Pseudomonadati</taxon>
        <taxon>Pseudomonadota</taxon>
        <taxon>Betaproteobacteria</taxon>
        <taxon>Neisseriales</taxon>
        <taxon>Chitinibacteraceae</taxon>
        <taxon>Amantichitinum</taxon>
    </lineage>
</organism>
<dbReference type="InterPro" id="IPR035996">
    <property type="entry name" value="4pyrrol_Methylase_sf"/>
</dbReference>
<dbReference type="SUPFAM" id="SSF53790">
    <property type="entry name" value="Tetrapyrrole methylase"/>
    <property type="match status" value="1"/>
</dbReference>
<keyword evidence="3" id="KW-0808">Transferase</keyword>
<dbReference type="Gene3D" id="3.30.950.10">
    <property type="entry name" value="Methyltransferase, Cobalt-precorrin-4 Transmethylase, Domain 2"/>
    <property type="match status" value="1"/>
</dbReference>
<dbReference type="EC" id="2.1.1.107" evidence="3"/>
<accession>A0A0N0GN33</accession>
<evidence type="ECO:0000313" key="4">
    <source>
        <dbReference type="Proteomes" id="UP000037939"/>
    </source>
</evidence>
<name>A0A0N0GN33_9NEIS</name>
<dbReference type="InterPro" id="IPR050161">
    <property type="entry name" value="Siro_Cobalamin_biosynth"/>
</dbReference>
<dbReference type="AlphaFoldDB" id="A0A0N0GN33"/>
<comment type="caution">
    <text evidence="3">The sequence shown here is derived from an EMBL/GenBank/DDBJ whole genome shotgun (WGS) entry which is preliminary data.</text>
</comment>
<protein>
    <submittedName>
        <fullName evidence="3">Uroporphyrinogen-III C-methyltransferase</fullName>
        <ecNumber evidence="3">2.1.1.107</ecNumber>
    </submittedName>
</protein>
<proteinExistence type="predicted"/>
<keyword evidence="1" id="KW-0627">Porphyrin biosynthesis</keyword>
<reference evidence="3 4" key="1">
    <citation type="submission" date="2015-07" db="EMBL/GenBank/DDBJ databases">
        <title>Draft genome sequence of the Amantichitinum ursilacus IGB-41, a new chitin-degrading bacterium.</title>
        <authorList>
            <person name="Kirstahler P."/>
            <person name="Guenther M."/>
            <person name="Grumaz C."/>
            <person name="Rupp S."/>
            <person name="Zibek S."/>
            <person name="Sohn K."/>
        </authorList>
    </citation>
    <scope>NUCLEOTIDE SEQUENCE [LARGE SCALE GENOMIC DNA]</scope>
    <source>
        <strain evidence="3 4">IGB-41</strain>
    </source>
</reference>
<evidence type="ECO:0000259" key="2">
    <source>
        <dbReference type="Pfam" id="PF00590"/>
    </source>
</evidence>
<dbReference type="InterPro" id="IPR000878">
    <property type="entry name" value="4pyrrol_Mease"/>
</dbReference>
<dbReference type="PANTHER" id="PTHR45790">
    <property type="entry name" value="SIROHEME SYNTHASE-RELATED"/>
    <property type="match status" value="1"/>
</dbReference>
<dbReference type="InterPro" id="IPR014776">
    <property type="entry name" value="4pyrrole_Mease_sub2"/>
</dbReference>
<dbReference type="GO" id="GO:0032259">
    <property type="term" value="P:methylation"/>
    <property type="evidence" value="ECO:0007669"/>
    <property type="project" value="UniProtKB-KW"/>
</dbReference>
<dbReference type="EMBL" id="LAQT01000010">
    <property type="protein sequence ID" value="KPC52289.1"/>
    <property type="molecule type" value="Genomic_DNA"/>
</dbReference>
<evidence type="ECO:0000256" key="1">
    <source>
        <dbReference type="ARBA" id="ARBA00023244"/>
    </source>
</evidence>